<dbReference type="InterPro" id="IPR040079">
    <property type="entry name" value="Glutathione_S-Trfase"/>
</dbReference>
<reference evidence="3" key="1">
    <citation type="journal article" date="2019" name="Int. J. Syst. Evol. Microbiol.">
        <title>The Global Catalogue of Microorganisms (GCM) 10K type strain sequencing project: providing services to taxonomists for standard genome sequencing and annotation.</title>
        <authorList>
            <consortium name="The Broad Institute Genomics Platform"/>
            <consortium name="The Broad Institute Genome Sequencing Center for Infectious Disease"/>
            <person name="Wu L."/>
            <person name="Ma J."/>
        </authorList>
    </citation>
    <scope>NUCLEOTIDE SEQUENCE [LARGE SCALE GENOMIC DNA]</scope>
    <source>
        <strain evidence="3">JCM 17555</strain>
    </source>
</reference>
<evidence type="ECO:0000259" key="1">
    <source>
        <dbReference type="PROSITE" id="PS50404"/>
    </source>
</evidence>
<name>A0ABP7PDA7_9GAMM</name>
<sequence>MNPQTFDVASSVLASTARLWRGTMASPRPRGEKPELHLFDREGCIECRLVREALSELNLDAQIFPFPERGQRYLEALKAHSGSTRVPFLFNPQTDKGYAGASEIVNFLFDTYSRRNVPLPLREGLISRWMSHAATVIRGNRGVKATPSRPAEKPLTLYSFESSPYSRLVRERLTELELGYTLINLSKQQIADLGPATQRLHLGKYEPLPGSKREAFLRKHGRVQVPYLEDPNTGVSLFESTKILQYLNDQYGRA</sequence>
<evidence type="ECO:0000313" key="2">
    <source>
        <dbReference type="EMBL" id="GAA3963674.1"/>
    </source>
</evidence>
<dbReference type="PANTHER" id="PTHR45288:SF2">
    <property type="entry name" value="THIOREDOXIN FAMILY PROTEIN"/>
    <property type="match status" value="1"/>
</dbReference>
<dbReference type="SUPFAM" id="SSF52833">
    <property type="entry name" value="Thioredoxin-like"/>
    <property type="match status" value="2"/>
</dbReference>
<dbReference type="PROSITE" id="PS50404">
    <property type="entry name" value="GST_NTER"/>
    <property type="match status" value="1"/>
</dbReference>
<proteinExistence type="predicted"/>
<dbReference type="RefSeq" id="WP_344806205.1">
    <property type="nucleotide sequence ID" value="NZ_BAABBO010000009.1"/>
</dbReference>
<protein>
    <submittedName>
        <fullName evidence="2">Glutathione S-transferase N-terminal domain-containing protein</fullName>
    </submittedName>
</protein>
<dbReference type="SFLD" id="SFLDS00019">
    <property type="entry name" value="Glutathione_Transferase_(cytos"/>
    <property type="match status" value="1"/>
</dbReference>
<dbReference type="InterPro" id="IPR036249">
    <property type="entry name" value="Thioredoxin-like_sf"/>
</dbReference>
<keyword evidence="3" id="KW-1185">Reference proteome</keyword>
<evidence type="ECO:0000313" key="3">
    <source>
        <dbReference type="Proteomes" id="UP001501337"/>
    </source>
</evidence>
<dbReference type="Proteomes" id="UP001501337">
    <property type="component" value="Unassembled WGS sequence"/>
</dbReference>
<comment type="caution">
    <text evidence="2">The sequence shown here is derived from an EMBL/GenBank/DDBJ whole genome shotgun (WGS) entry which is preliminary data.</text>
</comment>
<dbReference type="Pfam" id="PF13417">
    <property type="entry name" value="GST_N_3"/>
    <property type="match status" value="2"/>
</dbReference>
<dbReference type="Gene3D" id="3.40.30.10">
    <property type="entry name" value="Glutaredoxin"/>
    <property type="match status" value="1"/>
</dbReference>
<dbReference type="SFLD" id="SFLDG01181">
    <property type="entry name" value="SUF2"/>
    <property type="match status" value="1"/>
</dbReference>
<feature type="domain" description="GST N-terminal" evidence="1">
    <location>
        <begin position="153"/>
        <end position="254"/>
    </location>
</feature>
<dbReference type="PROSITE" id="PS51354">
    <property type="entry name" value="GLUTAREDOXIN_2"/>
    <property type="match status" value="1"/>
</dbReference>
<organism evidence="2 3">
    <name type="scientific">Allohahella marinimesophila</name>
    <dbReference type="NCBI Taxonomy" id="1054972"/>
    <lineage>
        <taxon>Bacteria</taxon>
        <taxon>Pseudomonadati</taxon>
        <taxon>Pseudomonadota</taxon>
        <taxon>Gammaproteobacteria</taxon>
        <taxon>Oceanospirillales</taxon>
        <taxon>Hahellaceae</taxon>
        <taxon>Allohahella</taxon>
    </lineage>
</organism>
<dbReference type="InterPro" id="IPR004045">
    <property type="entry name" value="Glutathione_S-Trfase_N"/>
</dbReference>
<dbReference type="EMBL" id="BAABBO010000009">
    <property type="protein sequence ID" value="GAA3963674.1"/>
    <property type="molecule type" value="Genomic_DNA"/>
</dbReference>
<dbReference type="SFLD" id="SFLDG01202">
    <property type="entry name" value="SUF2.2"/>
    <property type="match status" value="1"/>
</dbReference>
<gene>
    <name evidence="2" type="ORF">GCM10022278_21850</name>
</gene>
<accession>A0ABP7PDA7</accession>
<dbReference type="PANTHER" id="PTHR45288">
    <property type="entry name" value="THIOREDOXIN FAMILY PROTEIN"/>
    <property type="match status" value="1"/>
</dbReference>